<evidence type="ECO:0000256" key="1">
    <source>
        <dbReference type="ARBA" id="ARBA00004245"/>
    </source>
</evidence>
<name>A0A814QZY0_9BILA</name>
<feature type="region of interest" description="Disordered" evidence="5">
    <location>
        <begin position="314"/>
        <end position="379"/>
    </location>
</feature>
<feature type="compositionally biased region" description="Low complexity" evidence="5">
    <location>
        <begin position="728"/>
        <end position="745"/>
    </location>
</feature>
<feature type="domain" description="GAR" evidence="6">
    <location>
        <begin position="197"/>
        <end position="269"/>
    </location>
</feature>
<keyword evidence="3" id="KW-0206">Cytoskeleton</keyword>
<dbReference type="Gene3D" id="3.30.920.20">
    <property type="entry name" value="Gas2-like domain"/>
    <property type="match status" value="1"/>
</dbReference>
<dbReference type="InterPro" id="IPR035940">
    <property type="entry name" value="CAP_sf"/>
</dbReference>
<protein>
    <recommendedName>
        <fullName evidence="6">GAR domain-containing protein</fullName>
    </recommendedName>
</protein>
<evidence type="ECO:0000256" key="2">
    <source>
        <dbReference type="ARBA" id="ARBA00022490"/>
    </source>
</evidence>
<accession>A0A814QZY0</accession>
<feature type="region of interest" description="Disordered" evidence="5">
    <location>
        <begin position="702"/>
        <end position="767"/>
    </location>
</feature>
<dbReference type="GO" id="GO:0008017">
    <property type="term" value="F:microtubule binding"/>
    <property type="evidence" value="ECO:0007669"/>
    <property type="project" value="InterPro"/>
</dbReference>
<dbReference type="SMART" id="SM00150">
    <property type="entry name" value="SPEC"/>
    <property type="match status" value="1"/>
</dbReference>
<dbReference type="GO" id="GO:0005884">
    <property type="term" value="C:actin filament"/>
    <property type="evidence" value="ECO:0007669"/>
    <property type="project" value="TreeGrafter"/>
</dbReference>
<dbReference type="GO" id="GO:0008093">
    <property type="term" value="F:cytoskeletal anchor activity"/>
    <property type="evidence" value="ECO:0007669"/>
    <property type="project" value="TreeGrafter"/>
</dbReference>
<evidence type="ECO:0000256" key="4">
    <source>
        <dbReference type="SAM" id="Coils"/>
    </source>
</evidence>
<comment type="subcellular location">
    <subcellularLocation>
        <location evidence="1">Cytoplasm</location>
        <location evidence="1">Cytoskeleton</location>
    </subcellularLocation>
</comment>
<feature type="domain" description="GAR" evidence="6">
    <location>
        <begin position="578"/>
        <end position="657"/>
    </location>
</feature>
<dbReference type="SUPFAM" id="SSF46966">
    <property type="entry name" value="Spectrin repeat"/>
    <property type="match status" value="1"/>
</dbReference>
<keyword evidence="4" id="KW-0175">Coiled coil</keyword>
<evidence type="ECO:0000259" key="6">
    <source>
        <dbReference type="PROSITE" id="PS51460"/>
    </source>
</evidence>
<dbReference type="EMBL" id="CAJNOG010000260">
    <property type="protein sequence ID" value="CAF1124963.1"/>
    <property type="molecule type" value="Genomic_DNA"/>
</dbReference>
<keyword evidence="2" id="KW-0963">Cytoplasm</keyword>
<dbReference type="SUPFAM" id="SSF143575">
    <property type="entry name" value="GAS2 domain-like"/>
    <property type="match status" value="2"/>
</dbReference>
<dbReference type="SUPFAM" id="SSF55797">
    <property type="entry name" value="PR-1-like"/>
    <property type="match status" value="1"/>
</dbReference>
<dbReference type="InterPro" id="IPR003108">
    <property type="entry name" value="GAR_dom"/>
</dbReference>
<proteinExistence type="predicted"/>
<evidence type="ECO:0000256" key="3">
    <source>
        <dbReference type="ARBA" id="ARBA00023212"/>
    </source>
</evidence>
<dbReference type="Gene3D" id="1.20.58.60">
    <property type="match status" value="1"/>
</dbReference>
<dbReference type="PANTHER" id="PTHR46756:SF18">
    <property type="entry name" value="GAS2-LIKE PROTEIN PICKLED EGGS"/>
    <property type="match status" value="1"/>
</dbReference>
<dbReference type="SMART" id="SM00198">
    <property type="entry name" value="SCP"/>
    <property type="match status" value="1"/>
</dbReference>
<dbReference type="GO" id="GO:0051764">
    <property type="term" value="P:actin crosslink formation"/>
    <property type="evidence" value="ECO:0007669"/>
    <property type="project" value="TreeGrafter"/>
</dbReference>
<comment type="caution">
    <text evidence="7">The sequence shown here is derived from an EMBL/GenBank/DDBJ whole genome shotgun (WGS) entry which is preliminary data.</text>
</comment>
<dbReference type="PROSITE" id="PS51460">
    <property type="entry name" value="GAR"/>
    <property type="match status" value="2"/>
</dbReference>
<dbReference type="PANTHER" id="PTHR46756">
    <property type="entry name" value="TRANSGELIN"/>
    <property type="match status" value="1"/>
</dbReference>
<feature type="compositionally biased region" description="Low complexity" evidence="5">
    <location>
        <begin position="340"/>
        <end position="357"/>
    </location>
</feature>
<dbReference type="AlphaFoldDB" id="A0A814QZY0"/>
<evidence type="ECO:0000256" key="5">
    <source>
        <dbReference type="SAM" id="MobiDB-lite"/>
    </source>
</evidence>
<evidence type="ECO:0000313" key="7">
    <source>
        <dbReference type="EMBL" id="CAF1124963.1"/>
    </source>
</evidence>
<organism evidence="7 8">
    <name type="scientific">Adineta steineri</name>
    <dbReference type="NCBI Taxonomy" id="433720"/>
    <lineage>
        <taxon>Eukaryota</taxon>
        <taxon>Metazoa</taxon>
        <taxon>Spiralia</taxon>
        <taxon>Gnathifera</taxon>
        <taxon>Rotifera</taxon>
        <taxon>Eurotatoria</taxon>
        <taxon>Bdelloidea</taxon>
        <taxon>Adinetida</taxon>
        <taxon>Adinetidae</taxon>
        <taxon>Adineta</taxon>
    </lineage>
</organism>
<dbReference type="Gene3D" id="3.40.33.10">
    <property type="entry name" value="CAP"/>
    <property type="match status" value="1"/>
</dbReference>
<dbReference type="Pfam" id="PF02187">
    <property type="entry name" value="GAS2"/>
    <property type="match status" value="2"/>
</dbReference>
<reference evidence="7" key="1">
    <citation type="submission" date="2021-02" db="EMBL/GenBank/DDBJ databases">
        <authorList>
            <person name="Nowell W R."/>
        </authorList>
    </citation>
    <scope>NUCLEOTIDE SEQUENCE</scope>
</reference>
<dbReference type="SMART" id="SM00243">
    <property type="entry name" value="GAS2"/>
    <property type="match status" value="2"/>
</dbReference>
<evidence type="ECO:0000313" key="8">
    <source>
        <dbReference type="Proteomes" id="UP000663845"/>
    </source>
</evidence>
<gene>
    <name evidence="7" type="ORF">JYZ213_LOCUS22692</name>
</gene>
<sequence length="999" mass="114647">MKLKQKLHDQIFHELQLINKQINESTINTNFSVLIQCLEYIEERIHDEFPSSNNELKKHLIDIKQRTLTKSEELLDLKNSIEFFHKSLQKFTEQLSENERYLNTQKPIQRRFGLYPTLLKQMNEYKTFQNQLETSKEQFNDLNKLAIRLKIDSNSIKNSLTSIQIRWQKILTRTNERRKELEKVFQETKKIVRPVVADIDRIKSEVHRQTSLCQCSNKYDVQQIAEGRYRFGGSQSLRLVRILRSTVMVRVGGGWTALDEFLVRHDPCRAKGRTNYELNSQNYPLRDGVAQTMTLFKQRFVNIRRPTYLFPQQQQSTGSLLKKSPSVTPIRPIKDKCRRTSSTYSLKQQQQQSTSLSNGDLSMSADDLSVSPRVSSDSETKQSLIPIAITMYTPATSTLSRTSSRDSILSENSFVSTSSSLKHRPNSCPLEYRIIDPNHSFCSQPFSNVIDQRVTLSEREYIVNKHNYERRRTHGTNLEKMYWNDELAEIALRHARTCVFEHDKMNQRSIPRIPISTGQNLAIGYENWTEVIEGWIEEKEYYCHAFPSTNLFSRYAQMIWHSSVLIGCGAAICPPFGSYNISWNFYVCNYITGLLNSNYHAAYRQGIKDHPLHDCHGKFGGSQSLRLVRILRSTVMVRVGGGWTALDEFLVRHDPCRAKGRTNYELNSQNYPLRDGVAQTMTLFKQRFVNIRRPTYLFPQQQQSTGSLLKKSPSVTPIRPIKDKCRRTSSTYSLKQQQQQSTSLSNGDLSMSADDLSVSPRVSSDSETKQSLIPIAITMYTPATSTLSRTSSRDSILSENSFVSTSSSLKHRPSKLPLPINRHRKLLNSNYHAAYRQGIKDHPLHDCHGKVCLYNGTLNLNTCECQCSSYASGSYCEKLNCSKLPQCPYHSSISCVAVDVPLECPRLCGLCDRYEILKYVYGEDNLIPNVLMSTTTTTTTTEQTSIKMETLFEDLQTSNEISSTLIPNTTAIMLSTSSKINVSYEIFFYLCIKYFISCI</sequence>
<feature type="coiled-coil region" evidence="4">
    <location>
        <begin position="118"/>
        <end position="145"/>
    </location>
</feature>
<dbReference type="Pfam" id="PF00188">
    <property type="entry name" value="CAP"/>
    <property type="match status" value="1"/>
</dbReference>
<dbReference type="Proteomes" id="UP000663845">
    <property type="component" value="Unassembled WGS sequence"/>
</dbReference>
<dbReference type="InterPro" id="IPR014044">
    <property type="entry name" value="CAP_dom"/>
</dbReference>
<dbReference type="GO" id="GO:0051015">
    <property type="term" value="F:actin filament binding"/>
    <property type="evidence" value="ECO:0007669"/>
    <property type="project" value="TreeGrafter"/>
</dbReference>
<dbReference type="InterPro" id="IPR036534">
    <property type="entry name" value="GAR_dom_sf"/>
</dbReference>
<dbReference type="InterPro" id="IPR018159">
    <property type="entry name" value="Spectrin/alpha-actinin"/>
</dbReference>